<protein>
    <recommendedName>
        <fullName evidence="5">Rieske domain-containing protein</fullName>
    </recommendedName>
</protein>
<dbReference type="SUPFAM" id="SSF50022">
    <property type="entry name" value="ISP domain"/>
    <property type="match status" value="1"/>
</dbReference>
<evidence type="ECO:0000259" key="5">
    <source>
        <dbReference type="PROSITE" id="PS51296"/>
    </source>
</evidence>
<keyword evidence="7" id="KW-1185">Reference proteome</keyword>
<evidence type="ECO:0000256" key="1">
    <source>
        <dbReference type="ARBA" id="ARBA00022714"/>
    </source>
</evidence>
<reference evidence="6 7" key="1">
    <citation type="journal article" date="2013" name="Genome Announc.">
        <title>Genome Sequence of Novosphingobium lindaniclasticum LE124T, Isolated from a Hexachlorocyclohexane Dumpsite.</title>
        <authorList>
            <person name="Saxena A."/>
            <person name="Nayyar N."/>
            <person name="Sangwan N."/>
            <person name="Kumari R."/>
            <person name="Khurana J.P."/>
            <person name="Lal R."/>
        </authorList>
    </citation>
    <scope>NUCLEOTIDE SEQUENCE [LARGE SCALE GENOMIC DNA]</scope>
    <source>
        <strain evidence="6 7">LE124</strain>
    </source>
</reference>
<dbReference type="CDD" id="cd03528">
    <property type="entry name" value="Rieske_RO_ferredoxin"/>
    <property type="match status" value="1"/>
</dbReference>
<dbReference type="PROSITE" id="PS51296">
    <property type="entry name" value="RIESKE"/>
    <property type="match status" value="1"/>
</dbReference>
<name>T0IZF0_9SPHN</name>
<sequence>MSVPWLDLGNLDDLMDGGECRGVVVDGHKLGIFVVDEEVFVIDDLCSHGNALLSDGDLDGYEIECPLHAGAFDVRSGKALCKPLTRDVRKYETRVEGGALLVRFERT</sequence>
<feature type="domain" description="Rieske" evidence="5">
    <location>
        <begin position="6"/>
        <end position="102"/>
    </location>
</feature>
<organism evidence="6 7">
    <name type="scientific">Novosphingobium lindaniclasticum LE124</name>
    <dbReference type="NCBI Taxonomy" id="1096930"/>
    <lineage>
        <taxon>Bacteria</taxon>
        <taxon>Pseudomonadati</taxon>
        <taxon>Pseudomonadota</taxon>
        <taxon>Alphaproteobacteria</taxon>
        <taxon>Sphingomonadales</taxon>
        <taxon>Sphingomonadaceae</taxon>
        <taxon>Novosphingobium</taxon>
    </lineage>
</organism>
<keyword evidence="4" id="KW-0411">Iron-sulfur</keyword>
<dbReference type="eggNOG" id="COG2146">
    <property type="taxonomic scope" value="Bacteria"/>
</dbReference>
<evidence type="ECO:0000256" key="4">
    <source>
        <dbReference type="ARBA" id="ARBA00023014"/>
    </source>
</evidence>
<evidence type="ECO:0000256" key="3">
    <source>
        <dbReference type="ARBA" id="ARBA00023004"/>
    </source>
</evidence>
<dbReference type="Pfam" id="PF00355">
    <property type="entry name" value="Rieske"/>
    <property type="match status" value="1"/>
</dbReference>
<dbReference type="InterPro" id="IPR036922">
    <property type="entry name" value="Rieske_2Fe-2S_sf"/>
</dbReference>
<dbReference type="Proteomes" id="UP000015527">
    <property type="component" value="Unassembled WGS sequence"/>
</dbReference>
<accession>T0IZF0</accession>
<gene>
    <name evidence="6" type="ORF">L284_12475</name>
</gene>
<dbReference type="PATRIC" id="fig|1096930.3.peg.2491"/>
<evidence type="ECO:0000313" key="6">
    <source>
        <dbReference type="EMBL" id="EQB15074.1"/>
    </source>
</evidence>
<dbReference type="PANTHER" id="PTHR21496">
    <property type="entry name" value="FERREDOXIN-RELATED"/>
    <property type="match status" value="1"/>
</dbReference>
<dbReference type="PANTHER" id="PTHR21496:SF23">
    <property type="entry name" value="3-PHENYLPROPIONATE_CINNAMIC ACID DIOXYGENASE FERREDOXIN SUBUNIT"/>
    <property type="match status" value="1"/>
</dbReference>
<dbReference type="AlphaFoldDB" id="T0IZF0"/>
<keyword evidence="3" id="KW-0408">Iron</keyword>
<dbReference type="GO" id="GO:0051537">
    <property type="term" value="F:2 iron, 2 sulfur cluster binding"/>
    <property type="evidence" value="ECO:0007669"/>
    <property type="project" value="UniProtKB-KW"/>
</dbReference>
<dbReference type="OrthoDB" id="9800167at2"/>
<comment type="caution">
    <text evidence="6">The sequence shown here is derived from an EMBL/GenBank/DDBJ whole genome shotgun (WGS) entry which is preliminary data.</text>
</comment>
<dbReference type="Gene3D" id="2.102.10.10">
    <property type="entry name" value="Rieske [2Fe-2S] iron-sulphur domain"/>
    <property type="match status" value="1"/>
</dbReference>
<proteinExistence type="predicted"/>
<dbReference type="GO" id="GO:0046872">
    <property type="term" value="F:metal ion binding"/>
    <property type="evidence" value="ECO:0007669"/>
    <property type="project" value="UniProtKB-KW"/>
</dbReference>
<dbReference type="EMBL" id="ATHL01000077">
    <property type="protein sequence ID" value="EQB15074.1"/>
    <property type="molecule type" value="Genomic_DNA"/>
</dbReference>
<keyword evidence="1" id="KW-0001">2Fe-2S</keyword>
<evidence type="ECO:0000256" key="2">
    <source>
        <dbReference type="ARBA" id="ARBA00022723"/>
    </source>
</evidence>
<keyword evidence="2" id="KW-0479">Metal-binding</keyword>
<dbReference type="InterPro" id="IPR017941">
    <property type="entry name" value="Rieske_2Fe-2S"/>
</dbReference>
<evidence type="ECO:0000313" key="7">
    <source>
        <dbReference type="Proteomes" id="UP000015527"/>
    </source>
</evidence>